<comment type="caution">
    <text evidence="2">The sequence shown here is derived from an EMBL/GenBank/DDBJ whole genome shotgun (WGS) entry which is preliminary data.</text>
</comment>
<keyword evidence="1" id="KW-1133">Transmembrane helix</keyword>
<keyword evidence="1" id="KW-0472">Membrane</keyword>
<protein>
    <submittedName>
        <fullName evidence="2">Uncharacterized protein</fullName>
    </submittedName>
</protein>
<proteinExistence type="predicted"/>
<dbReference type="Proteomes" id="UP001597277">
    <property type="component" value="Unassembled WGS sequence"/>
</dbReference>
<evidence type="ECO:0000313" key="2">
    <source>
        <dbReference type="EMBL" id="MFD1718369.1"/>
    </source>
</evidence>
<keyword evidence="1" id="KW-0812">Transmembrane</keyword>
<name>A0ABW4L5C8_9MICO</name>
<gene>
    <name evidence="2" type="ORF">ACFSE6_11020</name>
</gene>
<sequence length="211" mass="23367">MTSASVEGLKPARPQPRRWLRVLGAVVLLVLLAVVVAVAATWLTARYWSENVLTVDDDRLSMEIEAPAATGIRQIHTTEWEECGPVRSYSIRGTRPSDVLVVVELVPTECARAAENEEALNGQHGLYRTIDDVPQPEDVAETSTSLGEAVIFTQDYTECTNVCRDYREPVAIIALDEPVDPAYPTVVVRGDRETVDREELDEMVSSVRAPY</sequence>
<accession>A0ABW4L5C8</accession>
<keyword evidence="3" id="KW-1185">Reference proteome</keyword>
<reference evidence="3" key="1">
    <citation type="journal article" date="2019" name="Int. J. Syst. Evol. Microbiol.">
        <title>The Global Catalogue of Microorganisms (GCM) 10K type strain sequencing project: providing services to taxonomists for standard genome sequencing and annotation.</title>
        <authorList>
            <consortium name="The Broad Institute Genomics Platform"/>
            <consortium name="The Broad Institute Genome Sequencing Center for Infectious Disease"/>
            <person name="Wu L."/>
            <person name="Ma J."/>
        </authorList>
    </citation>
    <scope>NUCLEOTIDE SEQUENCE [LARGE SCALE GENOMIC DNA]</scope>
    <source>
        <strain evidence="3">JCM 17130</strain>
    </source>
</reference>
<feature type="transmembrane region" description="Helical" evidence="1">
    <location>
        <begin position="20"/>
        <end position="43"/>
    </location>
</feature>
<evidence type="ECO:0000313" key="3">
    <source>
        <dbReference type="Proteomes" id="UP001597277"/>
    </source>
</evidence>
<dbReference type="EMBL" id="JBHUEE010000005">
    <property type="protein sequence ID" value="MFD1718369.1"/>
    <property type="molecule type" value="Genomic_DNA"/>
</dbReference>
<dbReference type="RefSeq" id="WP_388006523.1">
    <property type="nucleotide sequence ID" value="NZ_JBHUEE010000005.1"/>
</dbReference>
<evidence type="ECO:0000256" key="1">
    <source>
        <dbReference type="SAM" id="Phobius"/>
    </source>
</evidence>
<organism evidence="2 3">
    <name type="scientific">Georgenia deserti</name>
    <dbReference type="NCBI Taxonomy" id="2093781"/>
    <lineage>
        <taxon>Bacteria</taxon>
        <taxon>Bacillati</taxon>
        <taxon>Actinomycetota</taxon>
        <taxon>Actinomycetes</taxon>
        <taxon>Micrococcales</taxon>
        <taxon>Bogoriellaceae</taxon>
        <taxon>Georgenia</taxon>
    </lineage>
</organism>